<evidence type="ECO:0000313" key="1">
    <source>
        <dbReference type="EMBL" id="KOS37362.1"/>
    </source>
</evidence>
<sequence length="142" mass="15560">MKTRINKSISGYVLMPSAMPTRTAVQEIIWRAEGCAVAPAPRRLLGEVYVVDVEVHSAMSFLAVISSLSVIYYSIAIAKNTAPQSPQPHSTSIICPMIYSILGPILIPHNNAPIIMPPLNHMIWIGLIIRVNRALAPIIMHP</sequence>
<name>A0A0M9WAD0_9EURO</name>
<dbReference type="AlphaFoldDB" id="A0A0M9WAD0"/>
<keyword evidence="2" id="KW-1185">Reference proteome</keyword>
<accession>A0A0M9WAD0</accession>
<dbReference type="Proteomes" id="UP000037696">
    <property type="component" value="Unassembled WGS sequence"/>
</dbReference>
<reference evidence="1 2" key="1">
    <citation type="submission" date="2015-08" db="EMBL/GenBank/DDBJ databases">
        <title>Genome sequencing of Penicillium nordicum.</title>
        <authorList>
            <person name="Nguyen H.D."/>
            <person name="Seifert K.A."/>
        </authorList>
    </citation>
    <scope>NUCLEOTIDE SEQUENCE [LARGE SCALE GENOMIC DNA]</scope>
    <source>
        <strain evidence="1 2">DAOMC 185683</strain>
    </source>
</reference>
<gene>
    <name evidence="1" type="ORF">ACN38_g11846</name>
</gene>
<proteinExistence type="predicted"/>
<dbReference type="EMBL" id="LHQQ01000325">
    <property type="protein sequence ID" value="KOS37362.1"/>
    <property type="molecule type" value="Genomic_DNA"/>
</dbReference>
<organism evidence="1 2">
    <name type="scientific">Penicillium nordicum</name>
    <dbReference type="NCBI Taxonomy" id="229535"/>
    <lineage>
        <taxon>Eukaryota</taxon>
        <taxon>Fungi</taxon>
        <taxon>Dikarya</taxon>
        <taxon>Ascomycota</taxon>
        <taxon>Pezizomycotina</taxon>
        <taxon>Eurotiomycetes</taxon>
        <taxon>Eurotiomycetidae</taxon>
        <taxon>Eurotiales</taxon>
        <taxon>Aspergillaceae</taxon>
        <taxon>Penicillium</taxon>
    </lineage>
</organism>
<comment type="caution">
    <text evidence="1">The sequence shown here is derived from an EMBL/GenBank/DDBJ whole genome shotgun (WGS) entry which is preliminary data.</text>
</comment>
<protein>
    <submittedName>
        <fullName evidence="1">Uncharacterized protein</fullName>
    </submittedName>
</protein>
<evidence type="ECO:0000313" key="2">
    <source>
        <dbReference type="Proteomes" id="UP000037696"/>
    </source>
</evidence>